<feature type="compositionally biased region" description="Basic and acidic residues" evidence="1">
    <location>
        <begin position="264"/>
        <end position="280"/>
    </location>
</feature>
<feature type="compositionally biased region" description="Basic and acidic residues" evidence="1">
    <location>
        <begin position="236"/>
        <end position="257"/>
    </location>
</feature>
<accession>A0A1B6FC62</accession>
<proteinExistence type="predicted"/>
<dbReference type="AlphaFoldDB" id="A0A1B6FC62"/>
<feature type="region of interest" description="Disordered" evidence="1">
    <location>
        <begin position="778"/>
        <end position="821"/>
    </location>
</feature>
<feature type="region of interest" description="Disordered" evidence="1">
    <location>
        <begin position="173"/>
        <end position="320"/>
    </location>
</feature>
<evidence type="ECO:0000256" key="1">
    <source>
        <dbReference type="SAM" id="MobiDB-lite"/>
    </source>
</evidence>
<evidence type="ECO:0000313" key="2">
    <source>
        <dbReference type="EMBL" id="JAS47799.1"/>
    </source>
</evidence>
<feature type="compositionally biased region" description="Basic and acidic residues" evidence="1">
    <location>
        <begin position="173"/>
        <end position="194"/>
    </location>
</feature>
<protein>
    <submittedName>
        <fullName evidence="2">Uncharacterized protein</fullName>
    </submittedName>
</protein>
<sequence>MMESQERVQPIVVAKPLRAREMLTTVIHKDMLGAMRLVPEMLENQKEANAEIYHEGYVDGKLYLVPDQNLQAMRDIINLKMRKKQSSVIKPQTSLEEPTQYNEFTTKLDILLDKLDQLSWSSEDETTLEHEAPEKTDDSKIKSVMDETKAERSGKSSSQDIFMISKQATNESKNIEVLDDQAKNTRKSGSETQKKSILHKQYGESEISESKSDDSSGAGKSSLPKEVYTYGKPIVKTKDEDILHTKFKEDKPSRFSSDEFAVSNKDEGFSHKKFKERDSSKYSSGRSVLETLGEEVLGKRDETEELTNSEATEISDKHGFETKDERSFNKRYKISKPSTLSKTDSCDNVVAEEKNAKSEKYDGYRKSSKDKWLEGKSEQIKLDKALNESNKTSYIKNGIPPILDEKIKYKKVKPLVSLEKEPFSSKTALKLHDKLSDNIIIPERKHAGVKHKTKFPVDSLKMYEPSYTTEVCRLIISGHFKHGTTPIFIIQQNNNGSNILGKHIPDFKSHKKEGNIDIFLSGKFFTENILMEKTKNSPAVINIEPNKIIIDDKSKIHKEKFKDVYNLGPIDIVLEGEFIKDKLTSKFTPVLSLEITKPIHLKDGLEQFQDIPTTVLFSRNTDTPFSKRNLFDEKSPREDDLQEVSTKTTSKKEKHVHYEEGQEVKTIEELENLQTEKDQEREGLLKRIIGNKLFTILSLVKNKKNITTNDKPIDEFNQSSQFLRTKCSRKRENAATMRKSYMKGRKTKPLMISDRPSAERIVPDATIEIFHTNEDIKSPFTGRKNIGSEISPSPKGSTNTKGSVKSPPRRKRKDKNQAIVENPILAQMQEFFIT</sequence>
<gene>
    <name evidence="2" type="ORF">g.15884</name>
</gene>
<organism evidence="2">
    <name type="scientific">Cuerna arida</name>
    <dbReference type="NCBI Taxonomy" id="1464854"/>
    <lineage>
        <taxon>Eukaryota</taxon>
        <taxon>Metazoa</taxon>
        <taxon>Ecdysozoa</taxon>
        <taxon>Arthropoda</taxon>
        <taxon>Hexapoda</taxon>
        <taxon>Insecta</taxon>
        <taxon>Pterygota</taxon>
        <taxon>Neoptera</taxon>
        <taxon>Paraneoptera</taxon>
        <taxon>Hemiptera</taxon>
        <taxon>Auchenorrhyncha</taxon>
        <taxon>Membracoidea</taxon>
        <taxon>Cicadellidae</taxon>
        <taxon>Cicadellinae</taxon>
        <taxon>Proconiini</taxon>
        <taxon>Cuerna</taxon>
    </lineage>
</organism>
<feature type="region of interest" description="Disordered" evidence="1">
    <location>
        <begin position="627"/>
        <end position="660"/>
    </location>
</feature>
<reference evidence="2" key="1">
    <citation type="submission" date="2015-11" db="EMBL/GenBank/DDBJ databases">
        <title>De novo transcriptome assembly of four potential Pierce s Disease insect vectors from Arizona vineyards.</title>
        <authorList>
            <person name="Tassone E.E."/>
        </authorList>
    </citation>
    <scope>NUCLEOTIDE SEQUENCE</scope>
</reference>
<feature type="compositionally biased region" description="Polar residues" evidence="1">
    <location>
        <begin position="788"/>
        <end position="803"/>
    </location>
</feature>
<dbReference type="EMBL" id="GECZ01021970">
    <property type="protein sequence ID" value="JAS47799.1"/>
    <property type="molecule type" value="Transcribed_RNA"/>
</dbReference>
<name>A0A1B6FC62_9HEMI</name>
<feature type="compositionally biased region" description="Basic and acidic residues" evidence="1">
    <location>
        <begin position="127"/>
        <end position="154"/>
    </location>
</feature>
<feature type="region of interest" description="Disordered" evidence="1">
    <location>
        <begin position="123"/>
        <end position="161"/>
    </location>
</feature>
<feature type="compositionally biased region" description="Basic and acidic residues" evidence="1">
    <location>
        <begin position="629"/>
        <end position="639"/>
    </location>
</feature>